<evidence type="ECO:0000256" key="1">
    <source>
        <dbReference type="ARBA" id="ARBA00022723"/>
    </source>
</evidence>
<dbReference type="PANTHER" id="PTHR23057:SF0">
    <property type="entry name" value="JUXTAPOSED WITH ANOTHER ZINC FINGER PROTEIN 1"/>
    <property type="match status" value="1"/>
</dbReference>
<evidence type="ECO:0000259" key="6">
    <source>
        <dbReference type="PROSITE" id="PS00028"/>
    </source>
</evidence>
<evidence type="ECO:0000256" key="3">
    <source>
        <dbReference type="ARBA" id="ARBA00022771"/>
    </source>
</evidence>
<dbReference type="GO" id="GO:0008270">
    <property type="term" value="F:zinc ion binding"/>
    <property type="evidence" value="ECO:0007669"/>
    <property type="project" value="UniProtKB-KW"/>
</dbReference>
<dbReference type="AlphaFoldDB" id="A0A670JQT6"/>
<evidence type="ECO:0000256" key="4">
    <source>
        <dbReference type="ARBA" id="ARBA00022833"/>
    </source>
</evidence>
<name>A0A670JQT6_PODMU</name>
<dbReference type="PANTHER" id="PTHR23057">
    <property type="entry name" value="JUXTAPOSED WITH ANOTHER ZINC FINGER PROTEIN 1"/>
    <property type="match status" value="1"/>
</dbReference>
<proteinExistence type="predicted"/>
<feature type="region of interest" description="Disordered" evidence="5">
    <location>
        <begin position="91"/>
        <end position="129"/>
    </location>
</feature>
<dbReference type="PROSITE" id="PS00028">
    <property type="entry name" value="ZINC_FINGER_C2H2_1"/>
    <property type="match status" value="1"/>
</dbReference>
<accession>A0A670JQT6</accession>
<protein>
    <submittedName>
        <fullName evidence="7">JAZF zinc finger 1</fullName>
    </submittedName>
</protein>
<dbReference type="Ensembl" id="ENSPMRT00000029072.1">
    <property type="protein sequence ID" value="ENSPMRP00000027408.1"/>
    <property type="gene ID" value="ENSPMRG00000017671.1"/>
</dbReference>
<evidence type="ECO:0000313" key="8">
    <source>
        <dbReference type="Proteomes" id="UP000472272"/>
    </source>
</evidence>
<organism evidence="7 8">
    <name type="scientific">Podarcis muralis</name>
    <name type="common">Wall lizard</name>
    <name type="synonym">Lacerta muralis</name>
    <dbReference type="NCBI Taxonomy" id="64176"/>
    <lineage>
        <taxon>Eukaryota</taxon>
        <taxon>Metazoa</taxon>
        <taxon>Chordata</taxon>
        <taxon>Craniata</taxon>
        <taxon>Vertebrata</taxon>
        <taxon>Euteleostomi</taxon>
        <taxon>Lepidosauria</taxon>
        <taxon>Squamata</taxon>
        <taxon>Bifurcata</taxon>
        <taxon>Unidentata</taxon>
        <taxon>Episquamata</taxon>
        <taxon>Laterata</taxon>
        <taxon>Lacertibaenia</taxon>
        <taxon>Lacertidae</taxon>
        <taxon>Podarcis</taxon>
    </lineage>
</organism>
<keyword evidence="4" id="KW-0862">Zinc</keyword>
<keyword evidence="1" id="KW-0479">Metal-binding</keyword>
<keyword evidence="3" id="KW-0863">Zinc-finger</keyword>
<feature type="domain" description="C2H2-type" evidence="6">
    <location>
        <begin position="14"/>
        <end position="37"/>
    </location>
</feature>
<feature type="compositionally biased region" description="Polar residues" evidence="5">
    <location>
        <begin position="91"/>
        <end position="108"/>
    </location>
</feature>
<sequence length="234" mass="26436">MTGIAAASFFSNTCRFGGCGLPFPTLAELIEHIEDNHIDTDPRVLEKQELQQPTYVALSYINRFMTDAARREQESLKKKIQPKLSLTLSSSVSRGNVSTPPRHSSGSLTPPVTPPITPSSSFRSSTPTGKRSWFRSIERLQCTIERFSSLACSHKEGHVVISVHSIFYWEINLMCITVRFCFANQNGLPDRCDWASVWFLYLIYLQWYLRLQTLQVTDSANPEIVPQVKNFASG</sequence>
<dbReference type="Gene3D" id="3.30.160.60">
    <property type="entry name" value="Classic Zinc Finger"/>
    <property type="match status" value="1"/>
</dbReference>
<reference evidence="7" key="3">
    <citation type="submission" date="2025-09" db="UniProtKB">
        <authorList>
            <consortium name="Ensembl"/>
        </authorList>
    </citation>
    <scope>IDENTIFICATION</scope>
</reference>
<keyword evidence="2" id="KW-0677">Repeat</keyword>
<evidence type="ECO:0000256" key="5">
    <source>
        <dbReference type="SAM" id="MobiDB-lite"/>
    </source>
</evidence>
<feature type="compositionally biased region" description="Low complexity" evidence="5">
    <location>
        <begin position="118"/>
        <end position="128"/>
    </location>
</feature>
<reference evidence="7" key="2">
    <citation type="submission" date="2025-08" db="UniProtKB">
        <authorList>
            <consortium name="Ensembl"/>
        </authorList>
    </citation>
    <scope>IDENTIFICATION</scope>
</reference>
<evidence type="ECO:0000313" key="7">
    <source>
        <dbReference type="Ensembl" id="ENSPMRP00000027408.1"/>
    </source>
</evidence>
<dbReference type="InterPro" id="IPR051580">
    <property type="entry name" value="ZnF-Chromatin_assoc"/>
</dbReference>
<dbReference type="GeneTree" id="ENSGT00390000003635"/>
<dbReference type="InterPro" id="IPR036236">
    <property type="entry name" value="Znf_C2H2_sf"/>
</dbReference>
<gene>
    <name evidence="7" type="primary">JAZF1</name>
</gene>
<dbReference type="InterPro" id="IPR013087">
    <property type="entry name" value="Znf_C2H2_type"/>
</dbReference>
<dbReference type="FunFam" id="3.30.160.60:FF:000619">
    <property type="entry name" value="juxtaposed with another zinc finger protein 1"/>
    <property type="match status" value="1"/>
</dbReference>
<reference evidence="7 8" key="1">
    <citation type="journal article" date="2019" name="Proc. Natl. Acad. Sci. U.S.A.">
        <title>Regulatory changes in pterin and carotenoid genes underlie balanced color polymorphisms in the wall lizard.</title>
        <authorList>
            <person name="Andrade P."/>
            <person name="Pinho C."/>
            <person name="Perez I de Lanuza G."/>
            <person name="Afonso S."/>
            <person name="Brejcha J."/>
            <person name="Rubin C.J."/>
            <person name="Wallerman O."/>
            <person name="Pereira P."/>
            <person name="Sabatino S.J."/>
            <person name="Bellati A."/>
            <person name="Pellitteri-Rosa D."/>
            <person name="Bosakova Z."/>
            <person name="Bunikis I."/>
            <person name="Carretero M.A."/>
            <person name="Feiner N."/>
            <person name="Marsik P."/>
            <person name="Pauperio F."/>
            <person name="Salvi D."/>
            <person name="Soler L."/>
            <person name="While G.M."/>
            <person name="Uller T."/>
            <person name="Font E."/>
            <person name="Andersson L."/>
            <person name="Carneiro M."/>
        </authorList>
    </citation>
    <scope>NUCLEOTIDE SEQUENCE</scope>
</reference>
<dbReference type="SUPFAM" id="SSF57667">
    <property type="entry name" value="beta-beta-alpha zinc fingers"/>
    <property type="match status" value="1"/>
</dbReference>
<dbReference type="Proteomes" id="UP000472272">
    <property type="component" value="Chromosome 12"/>
</dbReference>
<keyword evidence="8" id="KW-1185">Reference proteome</keyword>
<dbReference type="GO" id="GO:0005634">
    <property type="term" value="C:nucleus"/>
    <property type="evidence" value="ECO:0007669"/>
    <property type="project" value="TreeGrafter"/>
</dbReference>
<evidence type="ECO:0000256" key="2">
    <source>
        <dbReference type="ARBA" id="ARBA00022737"/>
    </source>
</evidence>